<name>A0A3M7SIE9_BRAPC</name>
<protein>
    <recommendedName>
        <fullName evidence="4">Secreted protein</fullName>
    </recommendedName>
</protein>
<evidence type="ECO:0000256" key="1">
    <source>
        <dbReference type="SAM" id="SignalP"/>
    </source>
</evidence>
<feature type="signal peptide" evidence="1">
    <location>
        <begin position="1"/>
        <end position="29"/>
    </location>
</feature>
<dbReference type="Proteomes" id="UP000276133">
    <property type="component" value="Unassembled WGS sequence"/>
</dbReference>
<reference evidence="2 3" key="1">
    <citation type="journal article" date="2018" name="Sci. Rep.">
        <title>Genomic signatures of local adaptation to the degree of environmental predictability in rotifers.</title>
        <authorList>
            <person name="Franch-Gras L."/>
            <person name="Hahn C."/>
            <person name="Garcia-Roger E.M."/>
            <person name="Carmona M.J."/>
            <person name="Serra M."/>
            <person name="Gomez A."/>
        </authorList>
    </citation>
    <scope>NUCLEOTIDE SEQUENCE [LARGE SCALE GENOMIC DNA]</scope>
    <source>
        <strain evidence="2">HYR1</strain>
    </source>
</reference>
<evidence type="ECO:0008006" key="4">
    <source>
        <dbReference type="Google" id="ProtNLM"/>
    </source>
</evidence>
<dbReference type="AlphaFoldDB" id="A0A3M7SIE9"/>
<feature type="chain" id="PRO_5018190434" description="Secreted protein" evidence="1">
    <location>
        <begin position="30"/>
        <end position="81"/>
    </location>
</feature>
<sequence length="81" mass="9777">MFWSFRSFGTFNILFLFFVPNFTMPDVLSDPWDFIRFNAQFGFRRKYNYGFANGIFKFAQINVASQFSQKIRDLIRFEFGL</sequence>
<proteinExistence type="predicted"/>
<evidence type="ECO:0000313" key="3">
    <source>
        <dbReference type="Proteomes" id="UP000276133"/>
    </source>
</evidence>
<organism evidence="2 3">
    <name type="scientific">Brachionus plicatilis</name>
    <name type="common">Marine rotifer</name>
    <name type="synonym">Brachionus muelleri</name>
    <dbReference type="NCBI Taxonomy" id="10195"/>
    <lineage>
        <taxon>Eukaryota</taxon>
        <taxon>Metazoa</taxon>
        <taxon>Spiralia</taxon>
        <taxon>Gnathifera</taxon>
        <taxon>Rotifera</taxon>
        <taxon>Eurotatoria</taxon>
        <taxon>Monogononta</taxon>
        <taxon>Pseudotrocha</taxon>
        <taxon>Ploima</taxon>
        <taxon>Brachionidae</taxon>
        <taxon>Brachionus</taxon>
    </lineage>
</organism>
<comment type="caution">
    <text evidence="2">The sequence shown here is derived from an EMBL/GenBank/DDBJ whole genome shotgun (WGS) entry which is preliminary data.</text>
</comment>
<keyword evidence="3" id="KW-1185">Reference proteome</keyword>
<evidence type="ECO:0000313" key="2">
    <source>
        <dbReference type="EMBL" id="RNA35387.1"/>
    </source>
</evidence>
<accession>A0A3M7SIE9</accession>
<gene>
    <name evidence="2" type="ORF">BpHYR1_051858</name>
</gene>
<keyword evidence="1" id="KW-0732">Signal</keyword>
<dbReference type="EMBL" id="REGN01001331">
    <property type="protein sequence ID" value="RNA35387.1"/>
    <property type="molecule type" value="Genomic_DNA"/>
</dbReference>